<dbReference type="GO" id="GO:0005524">
    <property type="term" value="F:ATP binding"/>
    <property type="evidence" value="ECO:0007669"/>
    <property type="project" value="UniProtKB-KW"/>
</dbReference>
<dbReference type="OrthoDB" id="4320214at2"/>
<dbReference type="PANTHER" id="PTHR35526:SF3">
    <property type="entry name" value="ANTI-SIGMA-F FACTOR RSBW"/>
    <property type="match status" value="1"/>
</dbReference>
<feature type="domain" description="Histidine kinase/HSP90-like ATPase" evidence="2">
    <location>
        <begin position="15"/>
        <end position="108"/>
    </location>
</feature>
<reference evidence="3 4" key="1">
    <citation type="submission" date="2017-03" db="EMBL/GenBank/DDBJ databases">
        <title>Complete Genome Sequence of a natural compounds producer, Streptomyces violaceus S21.</title>
        <authorList>
            <person name="Zhong C."/>
            <person name="Zhao Z."/>
            <person name="Fu J."/>
            <person name="Zong G."/>
            <person name="Qin R."/>
            <person name="Cao G."/>
        </authorList>
    </citation>
    <scope>NUCLEOTIDE SEQUENCE [LARGE SCALE GENOMIC DNA]</scope>
    <source>
        <strain evidence="3 4">S21</strain>
    </source>
</reference>
<dbReference type="STRING" id="1935.B1H20_15285"/>
<keyword evidence="3" id="KW-0547">Nucleotide-binding</keyword>
<dbReference type="InterPro" id="IPR050267">
    <property type="entry name" value="Anti-sigma-factor_SerPK"/>
</dbReference>
<dbReference type="Proteomes" id="UP000192445">
    <property type="component" value="Chromosome"/>
</dbReference>
<dbReference type="Pfam" id="PF13581">
    <property type="entry name" value="HATPase_c_2"/>
    <property type="match status" value="1"/>
</dbReference>
<evidence type="ECO:0000259" key="2">
    <source>
        <dbReference type="Pfam" id="PF13581"/>
    </source>
</evidence>
<evidence type="ECO:0000313" key="4">
    <source>
        <dbReference type="Proteomes" id="UP000192445"/>
    </source>
</evidence>
<evidence type="ECO:0000313" key="3">
    <source>
        <dbReference type="EMBL" id="ARF66209.1"/>
    </source>
</evidence>
<dbReference type="KEGG" id="svu:B1H20_15285"/>
<dbReference type="RefSeq" id="WP_030851823.1">
    <property type="nucleotide sequence ID" value="NZ_CP020570.1"/>
</dbReference>
<dbReference type="PANTHER" id="PTHR35526">
    <property type="entry name" value="ANTI-SIGMA-F FACTOR RSBW-RELATED"/>
    <property type="match status" value="1"/>
</dbReference>
<accession>A0A1V0ULS3</accession>
<dbReference type="Gene3D" id="3.30.565.10">
    <property type="entry name" value="Histidine kinase-like ATPase, C-terminal domain"/>
    <property type="match status" value="1"/>
</dbReference>
<sequence>MSSLATRLVLMGREEEVSIARRSVAERVRAWGFIDEETTETIRLIISELVSNAVVHGEGPVTITVLGRPSGLLIDVRDGNHEAPRTGSFGTENEHGRGLALVDALAVRSGWEPLGRGKRVWAEVALPRVRSVGSRTPCEQPLRPAV</sequence>
<gene>
    <name evidence="3" type="ORF">B1H20_15285</name>
</gene>
<keyword evidence="1" id="KW-0808">Transferase</keyword>
<dbReference type="EMBL" id="CP020570">
    <property type="protein sequence ID" value="ARF66209.1"/>
    <property type="molecule type" value="Genomic_DNA"/>
</dbReference>
<keyword evidence="3" id="KW-0067">ATP-binding</keyword>
<dbReference type="CDD" id="cd16936">
    <property type="entry name" value="HATPase_RsbW-like"/>
    <property type="match status" value="1"/>
</dbReference>
<dbReference type="InterPro" id="IPR036890">
    <property type="entry name" value="HATPase_C_sf"/>
</dbReference>
<organism evidence="3 4">
    <name type="scientific">Streptomyces violaceoruber</name>
    <dbReference type="NCBI Taxonomy" id="1935"/>
    <lineage>
        <taxon>Bacteria</taxon>
        <taxon>Bacillati</taxon>
        <taxon>Actinomycetota</taxon>
        <taxon>Actinomycetes</taxon>
        <taxon>Kitasatosporales</taxon>
        <taxon>Streptomycetaceae</taxon>
        <taxon>Streptomyces</taxon>
        <taxon>Streptomyces violaceoruber group</taxon>
    </lineage>
</organism>
<dbReference type="AlphaFoldDB" id="A0A1V0ULS3"/>
<evidence type="ECO:0000256" key="1">
    <source>
        <dbReference type="ARBA" id="ARBA00022527"/>
    </source>
</evidence>
<keyword evidence="1" id="KW-0418">Kinase</keyword>
<name>A0A1V0ULS3_STRVN</name>
<protein>
    <submittedName>
        <fullName evidence="3">ATP-binding protein</fullName>
    </submittedName>
</protein>
<dbReference type="SUPFAM" id="SSF55874">
    <property type="entry name" value="ATPase domain of HSP90 chaperone/DNA topoisomerase II/histidine kinase"/>
    <property type="match status" value="1"/>
</dbReference>
<dbReference type="GO" id="GO:0004674">
    <property type="term" value="F:protein serine/threonine kinase activity"/>
    <property type="evidence" value="ECO:0007669"/>
    <property type="project" value="UniProtKB-KW"/>
</dbReference>
<proteinExistence type="predicted"/>
<dbReference type="InterPro" id="IPR003594">
    <property type="entry name" value="HATPase_dom"/>
</dbReference>
<keyword evidence="1" id="KW-0723">Serine/threonine-protein kinase</keyword>